<name>A0A3D9BZR9_9FLAO</name>
<gene>
    <name evidence="1" type="ORF">DRF65_28030</name>
</gene>
<evidence type="ECO:0000313" key="1">
    <source>
        <dbReference type="EMBL" id="REC59053.1"/>
    </source>
</evidence>
<accession>A0A3D9BZR9</accession>
<dbReference type="RefSeq" id="WP_115973995.1">
    <property type="nucleotide sequence ID" value="NZ_QNVT01000058.1"/>
</dbReference>
<evidence type="ECO:0000313" key="2">
    <source>
        <dbReference type="Proteomes" id="UP000256686"/>
    </source>
</evidence>
<dbReference type="EMBL" id="QNVT01000058">
    <property type="protein sequence ID" value="REC59053.1"/>
    <property type="molecule type" value="Genomic_DNA"/>
</dbReference>
<dbReference type="AlphaFoldDB" id="A0A3D9BZR9"/>
<keyword evidence="2" id="KW-1185">Reference proteome</keyword>
<reference evidence="2" key="1">
    <citation type="submission" date="2018-06" db="EMBL/GenBank/DDBJ databases">
        <authorList>
            <person name="Lum Nde A."/>
            <person name="Hugo C."/>
        </authorList>
    </citation>
    <scope>NUCLEOTIDE SEQUENCE [LARGE SCALE GENOMIC DNA]</scope>
    <source>
        <strain evidence="2">1_F178</strain>
    </source>
</reference>
<proteinExistence type="predicted"/>
<organism evidence="1 2">
    <name type="scientific">Chryseobacterium pennae</name>
    <dbReference type="NCBI Taxonomy" id="2258962"/>
    <lineage>
        <taxon>Bacteria</taxon>
        <taxon>Pseudomonadati</taxon>
        <taxon>Bacteroidota</taxon>
        <taxon>Flavobacteriia</taxon>
        <taxon>Flavobacteriales</taxon>
        <taxon>Weeksellaceae</taxon>
        <taxon>Chryseobacterium group</taxon>
        <taxon>Chryseobacterium</taxon>
    </lineage>
</organism>
<protein>
    <submittedName>
        <fullName evidence="1">Uncharacterized protein</fullName>
    </submittedName>
</protein>
<dbReference type="Proteomes" id="UP000256686">
    <property type="component" value="Unassembled WGS sequence"/>
</dbReference>
<comment type="caution">
    <text evidence="1">The sequence shown here is derived from an EMBL/GenBank/DDBJ whole genome shotgun (WGS) entry which is preliminary data.</text>
</comment>
<sequence length="141" mass="17328">MKPRIPLRIGYQYDNWELNLIRLPDRIPENDLYISYLWVGSKVKQFLGFIPHRTELIFYWDSLEAVILEFDNKSEYYYNRMNKALSERFLEFTSETLPDSIVIYKFTTEKIAYWNIYYVPSREIKLIYFANRFAYINRIFE</sequence>